<gene>
    <name evidence="1" type="ORF">HPULCUR_001731</name>
</gene>
<evidence type="ECO:0000313" key="1">
    <source>
        <dbReference type="EMBL" id="GAA5796360.1"/>
    </source>
</evidence>
<proteinExistence type="predicted"/>
<dbReference type="InterPro" id="IPR036388">
    <property type="entry name" value="WH-like_DNA-bd_sf"/>
</dbReference>
<organism evidence="1 2">
    <name type="scientific">Helicostylum pulchrum</name>
    <dbReference type="NCBI Taxonomy" id="562976"/>
    <lineage>
        <taxon>Eukaryota</taxon>
        <taxon>Fungi</taxon>
        <taxon>Fungi incertae sedis</taxon>
        <taxon>Mucoromycota</taxon>
        <taxon>Mucoromycotina</taxon>
        <taxon>Mucoromycetes</taxon>
        <taxon>Mucorales</taxon>
        <taxon>Mucorineae</taxon>
        <taxon>Mucoraceae</taxon>
        <taxon>Helicostylum</taxon>
    </lineage>
</organism>
<reference evidence="1 2" key="1">
    <citation type="submission" date="2024-04" db="EMBL/GenBank/DDBJ databases">
        <title>genome sequences of Mucor flavus KT1a and Helicostylum pulchrum KT1b strains isolation_sourced from the surface of a dry-aged beef.</title>
        <authorList>
            <person name="Toyotome T."/>
            <person name="Hosono M."/>
            <person name="Torimaru M."/>
            <person name="Fukuda K."/>
            <person name="Mikami N."/>
        </authorList>
    </citation>
    <scope>NUCLEOTIDE SEQUENCE [LARGE SCALE GENOMIC DNA]</scope>
    <source>
        <strain evidence="1 2">KT1b</strain>
    </source>
</reference>
<dbReference type="InterPro" id="IPR009057">
    <property type="entry name" value="Homeodomain-like_sf"/>
</dbReference>
<dbReference type="Proteomes" id="UP001476247">
    <property type="component" value="Unassembled WGS sequence"/>
</dbReference>
<dbReference type="EMBL" id="BAABUJ010000006">
    <property type="protein sequence ID" value="GAA5796360.1"/>
    <property type="molecule type" value="Genomic_DNA"/>
</dbReference>
<sequence>MPLSDLTNKVDKRGKDLLGFPRGVICGLSQHENWNSTDISKEFGIPRTTVVTVVKKSANEGLISAKPRPGSAKVLTERDERRLSLSVRREAFEPLGIHQTRLIYLLEFSINSSQIKG</sequence>
<comment type="caution">
    <text evidence="1">The sequence shown here is derived from an EMBL/GenBank/DDBJ whole genome shotgun (WGS) entry which is preliminary data.</text>
</comment>
<protein>
    <submittedName>
        <fullName evidence="1">Uncharacterized protein</fullName>
    </submittedName>
</protein>
<name>A0ABP9XPS9_9FUNG</name>
<keyword evidence="2" id="KW-1185">Reference proteome</keyword>
<accession>A0ABP9XPS9</accession>
<dbReference type="SUPFAM" id="SSF46689">
    <property type="entry name" value="Homeodomain-like"/>
    <property type="match status" value="1"/>
</dbReference>
<evidence type="ECO:0000313" key="2">
    <source>
        <dbReference type="Proteomes" id="UP001476247"/>
    </source>
</evidence>
<dbReference type="Gene3D" id="1.10.10.10">
    <property type="entry name" value="Winged helix-like DNA-binding domain superfamily/Winged helix DNA-binding domain"/>
    <property type="match status" value="1"/>
</dbReference>